<comment type="caution">
    <text evidence="2">The sequence shown here is derived from an EMBL/GenBank/DDBJ whole genome shotgun (WGS) entry which is preliminary data.</text>
</comment>
<feature type="region of interest" description="Disordered" evidence="1">
    <location>
        <begin position="79"/>
        <end position="115"/>
    </location>
</feature>
<evidence type="ECO:0000313" key="2">
    <source>
        <dbReference type="EMBL" id="KAL3097525.1"/>
    </source>
</evidence>
<accession>A0ABD2K450</accession>
<dbReference type="EMBL" id="JBICCN010000054">
    <property type="protein sequence ID" value="KAL3097525.1"/>
    <property type="molecule type" value="Genomic_DNA"/>
</dbReference>
<feature type="compositionally biased region" description="Polar residues" evidence="1">
    <location>
        <begin position="79"/>
        <end position="94"/>
    </location>
</feature>
<dbReference type="AlphaFoldDB" id="A0ABD2K450"/>
<evidence type="ECO:0000256" key="1">
    <source>
        <dbReference type="SAM" id="MobiDB-lite"/>
    </source>
</evidence>
<name>A0ABD2K450_HETSC</name>
<sequence length="421" mass="46675">MKISLRTDIATSGAHEGLLISTGFYTPDKLAIASPIGPNCVPFRQFFPSFCSNSNGFSESPFHLQNGMEIAEQWHQQQNITSPAENDQNSADYQRNNDEVPKSTAEVGPPMPTNSETILPEMEIIKLNLFGNDNGNPSNKGKCTAQLFPLNRLSKGPSFSNLDDKKHTDQKCQRKLNSPLLCDTTTTRTTVEVFRAKPDSAHFFQLPKGPLSTAKQSVELIPVGGPDYERTDRSETQFSDRVNSLRHDSAPKSLQWGECSPRLPSASIGGQMTFSPSADGSSFAAFSPPRQCSTPLLSAAESQRPTTENRQEMVGPIASSPLPPRSSADGLTTVLRRQRCDKSERFIRERKSDGRTEEKVPPRPPKSRDKTKMFWEGNKTPPRPPKPKYLRKSQSAGLIASDNILKLYQTRDCLGRIVYEC</sequence>
<organism evidence="2 3">
    <name type="scientific">Heterodera schachtii</name>
    <name type="common">Sugarbeet cyst nematode worm</name>
    <name type="synonym">Tylenchus schachtii</name>
    <dbReference type="NCBI Taxonomy" id="97005"/>
    <lineage>
        <taxon>Eukaryota</taxon>
        <taxon>Metazoa</taxon>
        <taxon>Ecdysozoa</taxon>
        <taxon>Nematoda</taxon>
        <taxon>Chromadorea</taxon>
        <taxon>Rhabditida</taxon>
        <taxon>Tylenchina</taxon>
        <taxon>Tylenchomorpha</taxon>
        <taxon>Tylenchoidea</taxon>
        <taxon>Heteroderidae</taxon>
        <taxon>Heteroderinae</taxon>
        <taxon>Heterodera</taxon>
    </lineage>
</organism>
<feature type="region of interest" description="Disordered" evidence="1">
    <location>
        <begin position="273"/>
        <end position="394"/>
    </location>
</feature>
<proteinExistence type="predicted"/>
<gene>
    <name evidence="2" type="ORF">niasHS_003973</name>
</gene>
<protein>
    <submittedName>
        <fullName evidence="2">Uncharacterized protein</fullName>
    </submittedName>
</protein>
<feature type="compositionally biased region" description="Polar residues" evidence="1">
    <location>
        <begin position="290"/>
        <end position="308"/>
    </location>
</feature>
<evidence type="ECO:0000313" key="3">
    <source>
        <dbReference type="Proteomes" id="UP001620645"/>
    </source>
</evidence>
<keyword evidence="3" id="KW-1185">Reference proteome</keyword>
<reference evidence="2 3" key="1">
    <citation type="submission" date="2024-10" db="EMBL/GenBank/DDBJ databases">
        <authorList>
            <person name="Kim D."/>
        </authorList>
    </citation>
    <scope>NUCLEOTIDE SEQUENCE [LARGE SCALE GENOMIC DNA]</scope>
    <source>
        <strain evidence="2">Taebaek</strain>
    </source>
</reference>
<feature type="compositionally biased region" description="Basic and acidic residues" evidence="1">
    <location>
        <begin position="338"/>
        <end position="373"/>
    </location>
</feature>
<dbReference type="Proteomes" id="UP001620645">
    <property type="component" value="Unassembled WGS sequence"/>
</dbReference>